<keyword evidence="2" id="KW-1185">Reference proteome</keyword>
<dbReference type="Proteomes" id="UP000658127">
    <property type="component" value="Unassembled WGS sequence"/>
</dbReference>
<dbReference type="EMBL" id="BMNE01000003">
    <property type="protein sequence ID" value="GGN81772.1"/>
    <property type="molecule type" value="Genomic_DNA"/>
</dbReference>
<gene>
    <name evidence="1" type="ORF">GCM10011610_32470</name>
</gene>
<protein>
    <recommendedName>
        <fullName evidence="3">DUF4254 domain-containing protein</fullName>
    </recommendedName>
</protein>
<organism evidence="1 2">
    <name type="scientific">Nocardia rhizosphaerihabitans</name>
    <dbReference type="NCBI Taxonomy" id="1691570"/>
    <lineage>
        <taxon>Bacteria</taxon>
        <taxon>Bacillati</taxon>
        <taxon>Actinomycetota</taxon>
        <taxon>Actinomycetes</taxon>
        <taxon>Mycobacteriales</taxon>
        <taxon>Nocardiaceae</taxon>
        <taxon>Nocardia</taxon>
    </lineage>
</organism>
<reference evidence="2" key="1">
    <citation type="journal article" date="2019" name="Int. J. Syst. Evol. Microbiol.">
        <title>The Global Catalogue of Microorganisms (GCM) 10K type strain sequencing project: providing services to taxonomists for standard genome sequencing and annotation.</title>
        <authorList>
            <consortium name="The Broad Institute Genomics Platform"/>
            <consortium name="The Broad Institute Genome Sequencing Center for Infectious Disease"/>
            <person name="Wu L."/>
            <person name="Ma J."/>
        </authorList>
    </citation>
    <scope>NUCLEOTIDE SEQUENCE [LARGE SCALE GENOMIC DNA]</scope>
    <source>
        <strain evidence="2">CGMCC 4.7329</strain>
    </source>
</reference>
<accession>A0ABQ2KH38</accession>
<comment type="caution">
    <text evidence="1">The sequence shown here is derived from an EMBL/GenBank/DDBJ whole genome shotgun (WGS) entry which is preliminary data.</text>
</comment>
<proteinExistence type="predicted"/>
<name>A0ABQ2KH38_9NOCA</name>
<evidence type="ECO:0008006" key="3">
    <source>
        <dbReference type="Google" id="ProtNLM"/>
    </source>
</evidence>
<sequence length="162" mass="17452">MQSSGSRVPPQYGPFLSPQDLLRAISGSAECNCPLSQWAGKLGSLYRAWLGDPSAATIRHQVAGVVHEIDAWIGAQLPRPRAGTPRGTDSVGGVIARVAEASACAHWALHHMEDAVQRHRAWDHLAEMREGYEDLVVLAMSGLIRLPKSWPGISWLAGATAK</sequence>
<evidence type="ECO:0000313" key="1">
    <source>
        <dbReference type="EMBL" id="GGN81772.1"/>
    </source>
</evidence>
<evidence type="ECO:0000313" key="2">
    <source>
        <dbReference type="Proteomes" id="UP000658127"/>
    </source>
</evidence>